<dbReference type="OrthoDB" id="3405520at2"/>
<accession>A0A2V4N7C1</accession>
<dbReference type="GO" id="GO:0005829">
    <property type="term" value="C:cytosol"/>
    <property type="evidence" value="ECO:0007669"/>
    <property type="project" value="TreeGrafter"/>
</dbReference>
<dbReference type="PANTHER" id="PTHR45527:SF1">
    <property type="entry name" value="FATTY ACID SYNTHASE"/>
    <property type="match status" value="1"/>
</dbReference>
<evidence type="ECO:0000313" key="3">
    <source>
        <dbReference type="EMBL" id="PYC71881.1"/>
    </source>
</evidence>
<dbReference type="Pfam" id="PF00668">
    <property type="entry name" value="Condensation"/>
    <property type="match status" value="1"/>
</dbReference>
<dbReference type="Gene3D" id="3.30.559.30">
    <property type="entry name" value="Nonribosomal peptide synthetase, condensation domain"/>
    <property type="match status" value="1"/>
</dbReference>
<name>A0A2V4N7C1_9ACTN</name>
<organism evidence="3 4">
    <name type="scientific">Streptomyces tateyamensis</name>
    <dbReference type="NCBI Taxonomy" id="565073"/>
    <lineage>
        <taxon>Bacteria</taxon>
        <taxon>Bacillati</taxon>
        <taxon>Actinomycetota</taxon>
        <taxon>Actinomycetes</taxon>
        <taxon>Kitasatosporales</taxon>
        <taxon>Streptomycetaceae</taxon>
        <taxon>Streptomyces</taxon>
    </lineage>
</organism>
<dbReference type="PANTHER" id="PTHR45527">
    <property type="entry name" value="NONRIBOSOMAL PEPTIDE SYNTHETASE"/>
    <property type="match status" value="1"/>
</dbReference>
<dbReference type="AlphaFoldDB" id="A0A2V4N7C1"/>
<dbReference type="GO" id="GO:0043041">
    <property type="term" value="P:amino acid activation for nonribosomal peptide biosynthetic process"/>
    <property type="evidence" value="ECO:0007669"/>
    <property type="project" value="TreeGrafter"/>
</dbReference>
<dbReference type="RefSeq" id="WP_110672432.1">
    <property type="nucleotide sequence ID" value="NZ_PYBW01000109.1"/>
</dbReference>
<dbReference type="InterPro" id="IPR001242">
    <property type="entry name" value="Condensation_dom"/>
</dbReference>
<gene>
    <name evidence="3" type="ORF">C7C46_26390</name>
</gene>
<evidence type="ECO:0000256" key="1">
    <source>
        <dbReference type="SAM" id="MobiDB-lite"/>
    </source>
</evidence>
<dbReference type="InterPro" id="IPR023213">
    <property type="entry name" value="CAT-like_dom_sf"/>
</dbReference>
<evidence type="ECO:0000313" key="4">
    <source>
        <dbReference type="Proteomes" id="UP000248039"/>
    </source>
</evidence>
<protein>
    <recommendedName>
        <fullName evidence="2">Condensation domain-containing protein</fullName>
    </recommendedName>
</protein>
<dbReference type="SUPFAM" id="SSF52777">
    <property type="entry name" value="CoA-dependent acyltransferases"/>
    <property type="match status" value="2"/>
</dbReference>
<dbReference type="Gene3D" id="3.30.559.10">
    <property type="entry name" value="Chloramphenicol acetyltransferase-like domain"/>
    <property type="match status" value="1"/>
</dbReference>
<reference evidence="3 4" key="1">
    <citation type="submission" date="2018-03" db="EMBL/GenBank/DDBJ databases">
        <title>Bioinformatic expansion and discovery of thiopeptide antibiotics.</title>
        <authorList>
            <person name="Schwalen C.J."/>
            <person name="Hudson G.A."/>
            <person name="Mitchell D.A."/>
        </authorList>
    </citation>
    <scope>NUCLEOTIDE SEQUENCE [LARGE SCALE GENOMIC DNA]</scope>
    <source>
        <strain evidence="3 4">ATCC 21389</strain>
    </source>
</reference>
<feature type="domain" description="Condensation" evidence="2">
    <location>
        <begin position="32"/>
        <end position="353"/>
    </location>
</feature>
<dbReference type="Proteomes" id="UP000248039">
    <property type="component" value="Unassembled WGS sequence"/>
</dbReference>
<dbReference type="GO" id="GO:0009239">
    <property type="term" value="P:enterobactin biosynthetic process"/>
    <property type="evidence" value="ECO:0007669"/>
    <property type="project" value="TreeGrafter"/>
</dbReference>
<comment type="caution">
    <text evidence="3">The sequence shown here is derived from an EMBL/GenBank/DDBJ whole genome shotgun (WGS) entry which is preliminary data.</text>
</comment>
<dbReference type="GO" id="GO:0031177">
    <property type="term" value="F:phosphopantetheine binding"/>
    <property type="evidence" value="ECO:0007669"/>
    <property type="project" value="TreeGrafter"/>
</dbReference>
<dbReference type="EMBL" id="PYBW01000109">
    <property type="protein sequence ID" value="PYC71881.1"/>
    <property type="molecule type" value="Genomic_DNA"/>
</dbReference>
<proteinExistence type="predicted"/>
<dbReference type="GO" id="GO:0047527">
    <property type="term" value="F:2,3-dihydroxybenzoate-serine ligase activity"/>
    <property type="evidence" value="ECO:0007669"/>
    <property type="project" value="TreeGrafter"/>
</dbReference>
<sequence length="445" mass="47234">MAREGLDVGFAGLAAWQGPATWGQRTIWAPIAWYAPDDHYFNIALPLRLRRPVPPADLVAALRALLTRHESLRTSYRLGPDGLLAQRLHGAGRLTVRLVEVAAEQDLAGALERVAAEEKAQRFELLGDGLPVRVCALLTAGEVVAAVLTVAHIAADGTGAQVVLDDLRRLLAQQRRRPGELPPPVAGRQPREQAAYEAGPQAQARSAAAIALWTRQLAAIPASLWPEQVGPGESERWWEGELAAERLDAASRVAAGRLGVSASAVVLAALGQELGARTGCAAVPLKVILGNRVSEEQRSAVGAFAQNGLVVLAGADQADFGELAQAAGRAQLQTSRHGHYDPSALAAAVAGEEQRRGAVLDLNALFNDHRDLARPFAGELAATAPGAFRWRSRWARQDCRFFFGLAQGSGGPIATLLVDTRCVPAAQVEPLLRGVEERVVAAALE</sequence>
<keyword evidence="4" id="KW-1185">Reference proteome</keyword>
<feature type="region of interest" description="Disordered" evidence="1">
    <location>
        <begin position="175"/>
        <end position="198"/>
    </location>
</feature>
<evidence type="ECO:0000259" key="2">
    <source>
        <dbReference type="Pfam" id="PF00668"/>
    </source>
</evidence>
<dbReference type="GO" id="GO:0008610">
    <property type="term" value="P:lipid biosynthetic process"/>
    <property type="evidence" value="ECO:0007669"/>
    <property type="project" value="UniProtKB-ARBA"/>
</dbReference>
<dbReference type="GO" id="GO:0009366">
    <property type="term" value="C:enterobactin synthetase complex"/>
    <property type="evidence" value="ECO:0007669"/>
    <property type="project" value="TreeGrafter"/>
</dbReference>